<proteinExistence type="predicted"/>
<name>A0AC34Q7V6_9BILA</name>
<organism evidence="1 2">
    <name type="scientific">Panagrolaimus sp. JU765</name>
    <dbReference type="NCBI Taxonomy" id="591449"/>
    <lineage>
        <taxon>Eukaryota</taxon>
        <taxon>Metazoa</taxon>
        <taxon>Ecdysozoa</taxon>
        <taxon>Nematoda</taxon>
        <taxon>Chromadorea</taxon>
        <taxon>Rhabditida</taxon>
        <taxon>Tylenchina</taxon>
        <taxon>Panagrolaimomorpha</taxon>
        <taxon>Panagrolaimoidea</taxon>
        <taxon>Panagrolaimidae</taxon>
        <taxon>Panagrolaimus</taxon>
    </lineage>
</organism>
<reference evidence="2" key="1">
    <citation type="submission" date="2022-11" db="UniProtKB">
        <authorList>
            <consortium name="WormBaseParasite"/>
        </authorList>
    </citation>
    <scope>IDENTIFICATION</scope>
</reference>
<evidence type="ECO:0000313" key="2">
    <source>
        <dbReference type="WBParaSite" id="JU765_v2.g13734.t1"/>
    </source>
</evidence>
<evidence type="ECO:0000313" key="1">
    <source>
        <dbReference type="Proteomes" id="UP000887576"/>
    </source>
</evidence>
<dbReference type="WBParaSite" id="JU765_v2.g13734.t1">
    <property type="protein sequence ID" value="JU765_v2.g13734.t1"/>
    <property type="gene ID" value="JU765_v2.g13734"/>
</dbReference>
<protein>
    <submittedName>
        <fullName evidence="2">Uncharacterized protein</fullName>
    </submittedName>
</protein>
<accession>A0AC34Q7V6</accession>
<sequence>MSTLLAYGAEYPRVALQGLSTNSNATVSVVVGVDPDHRYFDFNAQTANLWNSVVLTGSYNSIVVPAKAIVKSKSSITKAPVQTVPDITAAQGVVYSMNYVVANYSGYKTEKPTAVAVLKGRDSTTVITCKFLQVVPGDVVQVVQGSTVVNVTTLNQTMSFTDSSDIIFYYKNTDVSKRGFLFEFHQAAASSFGIVYGVSFIILLLNLLIFA</sequence>
<dbReference type="Proteomes" id="UP000887576">
    <property type="component" value="Unplaced"/>
</dbReference>